<comment type="caution">
    <text evidence="3">The sequence shown here is derived from an EMBL/GenBank/DDBJ whole genome shotgun (WGS) entry which is preliminary data.</text>
</comment>
<feature type="transmembrane region" description="Helical" evidence="2">
    <location>
        <begin position="208"/>
        <end position="233"/>
    </location>
</feature>
<sequence>MPPISATFLIGELLSRNVTTADGSGAGLPVVCAWPVSGQYGPGSRVLYYVLVVLCVFGKKADWIKDACLAAVLLFPAVAALHGITLAALHVDGAVDMDIYGAFQLCSLGILAAPATVKNSRTYFMDPGRNIIFLWTGLVLSGLLSLAVEFFRTKSQVCKSSNGSLISLANFNYGTTNCSLICTEELGPFSPMRTDAANNIYVIPAPTLLTFGTVTLLCAACCIPAILTLISMWNKILEINWKSRFAVETEKHPDPEEKKVKAINSLIKRFLNVIEAPLFGLAVVVILILGEINLFSQPVRFQTEPIASIGQWAPIVGTGLAVMGSLVVYLTTTSAGSDTDSSSGQLQDSTDDNSVSNSSCHGSVRRDTHESNHSSRIKSNALTHVNTQRSLASTIPTDRGGRRKVAQFMTKIDVMPTPTRQYQENISEPKD</sequence>
<dbReference type="EMBL" id="JASGXD010000009">
    <property type="protein sequence ID" value="KAK6003661.1"/>
    <property type="molecule type" value="Genomic_DNA"/>
</dbReference>
<feature type="transmembrane region" description="Helical" evidence="2">
    <location>
        <begin position="131"/>
        <end position="151"/>
    </location>
</feature>
<organism evidence="3 4">
    <name type="scientific">Aureobasidium pullulans</name>
    <name type="common">Black yeast</name>
    <name type="synonym">Pullularia pullulans</name>
    <dbReference type="NCBI Taxonomy" id="5580"/>
    <lineage>
        <taxon>Eukaryota</taxon>
        <taxon>Fungi</taxon>
        <taxon>Dikarya</taxon>
        <taxon>Ascomycota</taxon>
        <taxon>Pezizomycotina</taxon>
        <taxon>Dothideomycetes</taxon>
        <taxon>Dothideomycetidae</taxon>
        <taxon>Dothideales</taxon>
        <taxon>Saccotheciaceae</taxon>
        <taxon>Aureobasidium</taxon>
    </lineage>
</organism>
<evidence type="ECO:0000256" key="2">
    <source>
        <dbReference type="SAM" id="Phobius"/>
    </source>
</evidence>
<dbReference type="Proteomes" id="UP001341245">
    <property type="component" value="Unassembled WGS sequence"/>
</dbReference>
<feature type="transmembrane region" description="Helical" evidence="2">
    <location>
        <begin position="99"/>
        <end position="119"/>
    </location>
</feature>
<evidence type="ECO:0000256" key="1">
    <source>
        <dbReference type="SAM" id="MobiDB-lite"/>
    </source>
</evidence>
<feature type="region of interest" description="Disordered" evidence="1">
    <location>
        <begin position="336"/>
        <end position="403"/>
    </location>
</feature>
<name>A0ABR0TGT5_AURPU</name>
<protein>
    <submittedName>
        <fullName evidence="3">Uncharacterized protein</fullName>
    </submittedName>
</protein>
<evidence type="ECO:0000313" key="3">
    <source>
        <dbReference type="EMBL" id="KAK6003661.1"/>
    </source>
</evidence>
<reference evidence="3 4" key="1">
    <citation type="submission" date="2023-11" db="EMBL/GenBank/DDBJ databases">
        <title>Draft genome sequence and annotation of the polyextremotolerant black yeast-like fungus Aureobasidium pullulans NRRL 62042.</title>
        <authorList>
            <person name="Dielentheis-Frenken M.R.E."/>
            <person name="Wibberg D."/>
            <person name="Blank L.M."/>
            <person name="Tiso T."/>
        </authorList>
    </citation>
    <scope>NUCLEOTIDE SEQUENCE [LARGE SCALE GENOMIC DNA]</scope>
    <source>
        <strain evidence="3 4">NRRL 62042</strain>
    </source>
</reference>
<feature type="compositionally biased region" description="Basic and acidic residues" evidence="1">
    <location>
        <begin position="364"/>
        <end position="373"/>
    </location>
</feature>
<keyword evidence="2" id="KW-0812">Transmembrane</keyword>
<feature type="transmembrane region" description="Helical" evidence="2">
    <location>
        <begin position="309"/>
        <end position="330"/>
    </location>
</feature>
<accession>A0ABR0TGT5</accession>
<feature type="transmembrane region" description="Helical" evidence="2">
    <location>
        <begin position="67"/>
        <end position="87"/>
    </location>
</feature>
<gene>
    <name evidence="3" type="ORF">QM012_009432</name>
</gene>
<feature type="compositionally biased region" description="Polar residues" evidence="1">
    <location>
        <begin position="377"/>
        <end position="396"/>
    </location>
</feature>
<keyword evidence="2" id="KW-1133">Transmembrane helix</keyword>
<evidence type="ECO:0000313" key="4">
    <source>
        <dbReference type="Proteomes" id="UP001341245"/>
    </source>
</evidence>
<keyword evidence="2" id="KW-0472">Membrane</keyword>
<proteinExistence type="predicted"/>
<feature type="transmembrane region" description="Helical" evidence="2">
    <location>
        <begin position="270"/>
        <end position="289"/>
    </location>
</feature>
<keyword evidence="4" id="KW-1185">Reference proteome</keyword>